<evidence type="ECO:0000313" key="1">
    <source>
        <dbReference type="EMBL" id="EHK18192.1"/>
    </source>
</evidence>
<proteinExistence type="predicted"/>
<dbReference type="HOGENOM" id="CLU_2133851_0_0_1"/>
<dbReference type="RefSeq" id="XP_013952389.1">
    <property type="nucleotide sequence ID" value="XM_014096914.1"/>
</dbReference>
<sequence>MSLEDFKVAPRPKVQGTQKLDELFHSTPLDSFGFLYLLLIADLRNGQSGPTQLAAANMYMHSHDEERLKKFGYLRMSEPEFHGVFAEAIVAGQPISKEDPETITSIGDEPNAP</sequence>
<accession>G9N601</accession>
<dbReference type="STRING" id="413071.G9N601"/>
<protein>
    <submittedName>
        <fullName evidence="1">Uncharacterized protein</fullName>
    </submittedName>
</protein>
<dbReference type="EMBL" id="ABDF02000087">
    <property type="protein sequence ID" value="EHK18192.1"/>
    <property type="molecule type" value="Genomic_DNA"/>
</dbReference>
<organism evidence="1 2">
    <name type="scientific">Hypocrea virens (strain Gv29-8 / FGSC 10586)</name>
    <name type="common">Gliocladium virens</name>
    <name type="synonym">Trichoderma virens</name>
    <dbReference type="NCBI Taxonomy" id="413071"/>
    <lineage>
        <taxon>Eukaryota</taxon>
        <taxon>Fungi</taxon>
        <taxon>Dikarya</taxon>
        <taxon>Ascomycota</taxon>
        <taxon>Pezizomycotina</taxon>
        <taxon>Sordariomycetes</taxon>
        <taxon>Hypocreomycetidae</taxon>
        <taxon>Hypocreales</taxon>
        <taxon>Hypocreaceae</taxon>
        <taxon>Trichoderma</taxon>
    </lineage>
</organism>
<keyword evidence="2" id="KW-1185">Reference proteome</keyword>
<dbReference type="Proteomes" id="UP000007115">
    <property type="component" value="Unassembled WGS sequence"/>
</dbReference>
<dbReference type="VEuPathDB" id="FungiDB:TRIVIDRAFT_226303"/>
<reference evidence="1 2" key="1">
    <citation type="journal article" date="2011" name="Genome Biol.">
        <title>Comparative genome sequence analysis underscores mycoparasitism as the ancestral life style of Trichoderma.</title>
        <authorList>
            <person name="Kubicek C.P."/>
            <person name="Herrera-Estrella A."/>
            <person name="Seidl-Seiboth V."/>
            <person name="Martinez D.A."/>
            <person name="Druzhinina I.S."/>
            <person name="Thon M."/>
            <person name="Zeilinger S."/>
            <person name="Casas-Flores S."/>
            <person name="Horwitz B.A."/>
            <person name="Mukherjee P.K."/>
            <person name="Mukherjee M."/>
            <person name="Kredics L."/>
            <person name="Alcaraz L.D."/>
            <person name="Aerts A."/>
            <person name="Antal Z."/>
            <person name="Atanasova L."/>
            <person name="Cervantes-Badillo M.G."/>
            <person name="Challacombe J."/>
            <person name="Chertkov O."/>
            <person name="McCluskey K."/>
            <person name="Coulpier F."/>
            <person name="Deshpande N."/>
            <person name="von Doehren H."/>
            <person name="Ebbole D.J."/>
            <person name="Esquivel-Naranjo E.U."/>
            <person name="Fekete E."/>
            <person name="Flipphi M."/>
            <person name="Glaser F."/>
            <person name="Gomez-Rodriguez E.Y."/>
            <person name="Gruber S."/>
            <person name="Han C."/>
            <person name="Henrissat B."/>
            <person name="Hermosa R."/>
            <person name="Hernandez-Onate M."/>
            <person name="Karaffa L."/>
            <person name="Kosti I."/>
            <person name="Le Crom S."/>
            <person name="Lindquist E."/>
            <person name="Lucas S."/>
            <person name="Luebeck M."/>
            <person name="Luebeck P.S."/>
            <person name="Margeot A."/>
            <person name="Metz B."/>
            <person name="Misra M."/>
            <person name="Nevalainen H."/>
            <person name="Omann M."/>
            <person name="Packer N."/>
            <person name="Perrone G."/>
            <person name="Uresti-Rivera E.E."/>
            <person name="Salamov A."/>
            <person name="Schmoll M."/>
            <person name="Seiboth B."/>
            <person name="Shapiro H."/>
            <person name="Sukno S."/>
            <person name="Tamayo-Ramos J.A."/>
            <person name="Tisch D."/>
            <person name="Wiest A."/>
            <person name="Wilkinson H.H."/>
            <person name="Zhang M."/>
            <person name="Coutinho P.M."/>
            <person name="Kenerley C.M."/>
            <person name="Monte E."/>
            <person name="Baker S.E."/>
            <person name="Grigoriev I.V."/>
        </authorList>
    </citation>
    <scope>NUCLEOTIDE SEQUENCE [LARGE SCALE GENOMIC DNA]</scope>
    <source>
        <strain evidence="2">Gv29-8 / FGSC 10586</strain>
    </source>
</reference>
<dbReference type="GeneID" id="25792018"/>
<name>G9N601_HYPVG</name>
<dbReference type="InParanoid" id="G9N601"/>
<gene>
    <name evidence="1" type="ORF">TRIVIDRAFT_226303</name>
</gene>
<evidence type="ECO:0000313" key="2">
    <source>
        <dbReference type="Proteomes" id="UP000007115"/>
    </source>
</evidence>
<comment type="caution">
    <text evidence="1">The sequence shown here is derived from an EMBL/GenBank/DDBJ whole genome shotgun (WGS) entry which is preliminary data.</text>
</comment>
<dbReference type="AlphaFoldDB" id="G9N601"/>